<comment type="caution">
    <text evidence="2">The sequence shown here is derived from an EMBL/GenBank/DDBJ whole genome shotgun (WGS) entry which is preliminary data.</text>
</comment>
<dbReference type="Gene3D" id="3.30.70.1290">
    <property type="entry name" value="Transposase IS200-like"/>
    <property type="match status" value="1"/>
</dbReference>
<dbReference type="GO" id="GO:0006313">
    <property type="term" value="P:DNA transposition"/>
    <property type="evidence" value="ECO:0007669"/>
    <property type="project" value="InterPro"/>
</dbReference>
<dbReference type="RefSeq" id="WP_259870634.1">
    <property type="nucleotide sequence ID" value="NZ_JAMQJZ010000003.1"/>
</dbReference>
<feature type="domain" description="Transposase IS200-like" evidence="1">
    <location>
        <begin position="9"/>
        <end position="123"/>
    </location>
</feature>
<protein>
    <submittedName>
        <fullName evidence="2">Transposase</fullName>
    </submittedName>
</protein>
<dbReference type="InterPro" id="IPR036515">
    <property type="entry name" value="Transposase_17_sf"/>
</dbReference>
<dbReference type="EMBL" id="JAMQJZ010000003">
    <property type="protein sequence ID" value="MDC3419909.1"/>
    <property type="molecule type" value="Genomic_DNA"/>
</dbReference>
<dbReference type="Pfam" id="PF01797">
    <property type="entry name" value="Y1_Tnp"/>
    <property type="match status" value="1"/>
</dbReference>
<accession>A0A9X3WM83</accession>
<reference evidence="2" key="1">
    <citation type="submission" date="2022-06" db="EMBL/GenBank/DDBJ databases">
        <title>Aquibacillus sp. a new bacterium isolated from soil saline samples.</title>
        <authorList>
            <person name="Galisteo C."/>
            <person name="De La Haba R."/>
            <person name="Sanchez-Porro C."/>
            <person name="Ventosa A."/>
        </authorList>
    </citation>
    <scope>NUCLEOTIDE SEQUENCE</scope>
    <source>
        <strain evidence="2">JCM 12387</strain>
    </source>
</reference>
<dbReference type="SUPFAM" id="SSF143422">
    <property type="entry name" value="Transposase IS200-like"/>
    <property type="match status" value="1"/>
</dbReference>
<dbReference type="InterPro" id="IPR002686">
    <property type="entry name" value="Transposase_17"/>
</dbReference>
<proteinExistence type="predicted"/>
<dbReference type="PANTHER" id="PTHR34322:SF2">
    <property type="entry name" value="TRANSPOSASE IS200-LIKE DOMAIN-CONTAINING PROTEIN"/>
    <property type="match status" value="1"/>
</dbReference>
<dbReference type="PANTHER" id="PTHR34322">
    <property type="entry name" value="TRANSPOSASE, Y1_TNP DOMAIN-CONTAINING"/>
    <property type="match status" value="1"/>
</dbReference>
<dbReference type="SMART" id="SM01321">
    <property type="entry name" value="Y1_Tnp"/>
    <property type="match status" value="1"/>
</dbReference>
<evidence type="ECO:0000313" key="3">
    <source>
        <dbReference type="Proteomes" id="UP001145072"/>
    </source>
</evidence>
<dbReference type="GO" id="GO:0004803">
    <property type="term" value="F:transposase activity"/>
    <property type="evidence" value="ECO:0007669"/>
    <property type="project" value="InterPro"/>
</dbReference>
<dbReference type="Proteomes" id="UP001145072">
    <property type="component" value="Unassembled WGS sequence"/>
</dbReference>
<organism evidence="2 3">
    <name type="scientific">Aquibacillus koreensis</name>
    <dbReference type="NCBI Taxonomy" id="279446"/>
    <lineage>
        <taxon>Bacteria</taxon>
        <taxon>Bacillati</taxon>
        <taxon>Bacillota</taxon>
        <taxon>Bacilli</taxon>
        <taxon>Bacillales</taxon>
        <taxon>Bacillaceae</taxon>
        <taxon>Aquibacillus</taxon>
    </lineage>
</organism>
<dbReference type="AlphaFoldDB" id="A0A9X3WM83"/>
<name>A0A9X3WM83_9BACI</name>
<sequence>MPRKKRIWYPGTKFHITSRGIRRMSLFHDEEDRLVYLQILKETMLFYPFILHTYCLMTNHIHLQIEPLDHPTGTIMRYLHSQYATYFNKKYDYSGHVFEGRYGSELLDTVEYELEVNKYIHLNPIRANMVQELSEYSWSSYHNYINFDPNALVTTDRIFTFFPAPKEENYLQFLHADVKEAFSYTTLNRGELYSEEHFIK</sequence>
<gene>
    <name evidence="2" type="ORF">NC661_05945</name>
</gene>
<evidence type="ECO:0000259" key="1">
    <source>
        <dbReference type="SMART" id="SM01321"/>
    </source>
</evidence>
<keyword evidence="3" id="KW-1185">Reference proteome</keyword>
<evidence type="ECO:0000313" key="2">
    <source>
        <dbReference type="EMBL" id="MDC3419909.1"/>
    </source>
</evidence>
<dbReference type="GO" id="GO:0003677">
    <property type="term" value="F:DNA binding"/>
    <property type="evidence" value="ECO:0007669"/>
    <property type="project" value="InterPro"/>
</dbReference>